<name>A0AB38C643_9BURK</name>
<organism evidence="6 7">
    <name type="scientific">Janthinobacterium lividum</name>
    <dbReference type="NCBI Taxonomy" id="29581"/>
    <lineage>
        <taxon>Bacteria</taxon>
        <taxon>Pseudomonadati</taxon>
        <taxon>Pseudomonadota</taxon>
        <taxon>Betaproteobacteria</taxon>
        <taxon>Burkholderiales</taxon>
        <taxon>Oxalobacteraceae</taxon>
        <taxon>Janthinobacterium</taxon>
    </lineage>
</organism>
<keyword evidence="1" id="KW-0678">Repressor</keyword>
<protein>
    <submittedName>
        <fullName evidence="6">Transcriptional regulator, MerR family</fullName>
    </submittedName>
</protein>
<dbReference type="GO" id="GO:0003677">
    <property type="term" value="F:DNA binding"/>
    <property type="evidence" value="ECO:0007669"/>
    <property type="project" value="UniProtKB-KW"/>
</dbReference>
<feature type="domain" description="HTH merR-type" evidence="5">
    <location>
        <begin position="1"/>
        <end position="71"/>
    </location>
</feature>
<dbReference type="InterPro" id="IPR000551">
    <property type="entry name" value="MerR-type_HTH_dom"/>
</dbReference>
<dbReference type="InterPro" id="IPR047057">
    <property type="entry name" value="MerR_fam"/>
</dbReference>
<keyword evidence="2" id="KW-0805">Transcription regulation</keyword>
<proteinExistence type="predicted"/>
<dbReference type="GO" id="GO:0003700">
    <property type="term" value="F:DNA-binding transcription factor activity"/>
    <property type="evidence" value="ECO:0007669"/>
    <property type="project" value="InterPro"/>
</dbReference>
<sequence length="138" mass="15560">MRIGEITRLTGVSKDTVRFYERQGLLDEAPQPGLTNNYKEYSAQALRRIELIGHAKALGFTLKEIADVIAVWQENALDAQTKRAMLETKIAQIDDKARSMAVLRAGLVDALAKVETGCNDVARVEYKNKYKNKYKDNQ</sequence>
<accession>A0AB38C643</accession>
<evidence type="ECO:0000256" key="4">
    <source>
        <dbReference type="ARBA" id="ARBA00023163"/>
    </source>
</evidence>
<dbReference type="RefSeq" id="WP_072453615.1">
    <property type="nucleotide sequence ID" value="NZ_FPKH01000001.1"/>
</dbReference>
<evidence type="ECO:0000259" key="5">
    <source>
        <dbReference type="PROSITE" id="PS50937"/>
    </source>
</evidence>
<dbReference type="SMART" id="SM00422">
    <property type="entry name" value="HTH_MERR"/>
    <property type="match status" value="1"/>
</dbReference>
<evidence type="ECO:0000256" key="2">
    <source>
        <dbReference type="ARBA" id="ARBA00023015"/>
    </source>
</evidence>
<dbReference type="SUPFAM" id="SSF46955">
    <property type="entry name" value="Putative DNA-binding domain"/>
    <property type="match status" value="1"/>
</dbReference>
<evidence type="ECO:0000256" key="1">
    <source>
        <dbReference type="ARBA" id="ARBA00022491"/>
    </source>
</evidence>
<dbReference type="Gene3D" id="1.10.1660.10">
    <property type="match status" value="1"/>
</dbReference>
<comment type="caution">
    <text evidence="6">The sequence shown here is derived from an EMBL/GenBank/DDBJ whole genome shotgun (WGS) entry which is preliminary data.</text>
</comment>
<keyword evidence="4" id="KW-0804">Transcription</keyword>
<dbReference type="PROSITE" id="PS50937">
    <property type="entry name" value="HTH_MERR_2"/>
    <property type="match status" value="1"/>
</dbReference>
<keyword evidence="3" id="KW-0238">DNA-binding</keyword>
<dbReference type="PANTHER" id="PTHR30204">
    <property type="entry name" value="REDOX-CYCLING DRUG-SENSING TRANSCRIPTIONAL ACTIVATOR SOXR"/>
    <property type="match status" value="1"/>
</dbReference>
<reference evidence="6 7" key="1">
    <citation type="submission" date="2016-11" db="EMBL/GenBank/DDBJ databases">
        <authorList>
            <person name="Varghese N."/>
            <person name="Submissions S."/>
        </authorList>
    </citation>
    <scope>NUCLEOTIDE SEQUENCE [LARGE SCALE GENOMIC DNA]</scope>
    <source>
        <strain evidence="6 7">NFR18</strain>
    </source>
</reference>
<evidence type="ECO:0000256" key="3">
    <source>
        <dbReference type="ARBA" id="ARBA00023125"/>
    </source>
</evidence>
<evidence type="ECO:0000313" key="7">
    <source>
        <dbReference type="Proteomes" id="UP000182489"/>
    </source>
</evidence>
<gene>
    <name evidence="6" type="ORF">SAMN03097694_1895</name>
</gene>
<dbReference type="AlphaFoldDB" id="A0AB38C643"/>
<dbReference type="Proteomes" id="UP000182489">
    <property type="component" value="Unassembled WGS sequence"/>
</dbReference>
<dbReference type="PANTHER" id="PTHR30204:SF69">
    <property type="entry name" value="MERR-FAMILY TRANSCRIPTIONAL REGULATOR"/>
    <property type="match status" value="1"/>
</dbReference>
<dbReference type="EMBL" id="FPKH01000001">
    <property type="protein sequence ID" value="SFX38727.1"/>
    <property type="molecule type" value="Genomic_DNA"/>
</dbReference>
<evidence type="ECO:0000313" key="6">
    <source>
        <dbReference type="EMBL" id="SFX38727.1"/>
    </source>
</evidence>
<dbReference type="InterPro" id="IPR009061">
    <property type="entry name" value="DNA-bd_dom_put_sf"/>
</dbReference>
<dbReference type="Pfam" id="PF13411">
    <property type="entry name" value="MerR_1"/>
    <property type="match status" value="1"/>
</dbReference>